<gene>
    <name evidence="8" type="ORF">MNOR_LOCUS41674</name>
</gene>
<evidence type="ECO:0000256" key="1">
    <source>
        <dbReference type="ARBA" id="ARBA00004370"/>
    </source>
</evidence>
<evidence type="ECO:0000256" key="4">
    <source>
        <dbReference type="ARBA" id="ARBA00022989"/>
    </source>
</evidence>
<dbReference type="Proteomes" id="UP001497623">
    <property type="component" value="Unassembled WGS sequence"/>
</dbReference>
<feature type="transmembrane region" description="Helical" evidence="6">
    <location>
        <begin position="61"/>
        <end position="82"/>
    </location>
</feature>
<dbReference type="PANTHER" id="PTHR47760:SF1">
    <property type="entry name" value="G-PROTEIN COUPLED RECEPTORS FAMILY 1 PROFILE DOMAIN-CONTAINING PROTEIN"/>
    <property type="match status" value="1"/>
</dbReference>
<feature type="transmembrane region" description="Helical" evidence="6">
    <location>
        <begin position="245"/>
        <end position="267"/>
    </location>
</feature>
<dbReference type="Gene3D" id="1.20.1070.10">
    <property type="entry name" value="Rhodopsin 7-helix transmembrane proteins"/>
    <property type="match status" value="1"/>
</dbReference>
<dbReference type="PROSITE" id="PS50262">
    <property type="entry name" value="G_PROTEIN_RECEP_F1_2"/>
    <property type="match status" value="1"/>
</dbReference>
<evidence type="ECO:0000313" key="8">
    <source>
        <dbReference type="EMBL" id="CAL4250529.1"/>
    </source>
</evidence>
<evidence type="ECO:0000256" key="6">
    <source>
        <dbReference type="SAM" id="Phobius"/>
    </source>
</evidence>
<reference evidence="8 9" key="1">
    <citation type="submission" date="2024-05" db="EMBL/GenBank/DDBJ databases">
        <authorList>
            <person name="Wallberg A."/>
        </authorList>
    </citation>
    <scope>NUCLEOTIDE SEQUENCE [LARGE SCALE GENOMIC DNA]</scope>
</reference>
<dbReference type="PRINTS" id="PR00237">
    <property type="entry name" value="GPCRRHODOPSN"/>
</dbReference>
<evidence type="ECO:0000259" key="7">
    <source>
        <dbReference type="PROSITE" id="PS50262"/>
    </source>
</evidence>
<evidence type="ECO:0000256" key="3">
    <source>
        <dbReference type="ARBA" id="ARBA00022692"/>
    </source>
</evidence>
<accession>A0AAV2SZ33</accession>
<comment type="subcellular location">
    <subcellularLocation>
        <location evidence="1">Membrane</location>
    </subcellularLocation>
</comment>
<keyword evidence="4 6" id="KW-1133">Transmembrane helix</keyword>
<organism evidence="8 9">
    <name type="scientific">Meganyctiphanes norvegica</name>
    <name type="common">Northern krill</name>
    <name type="synonym">Thysanopoda norvegica</name>
    <dbReference type="NCBI Taxonomy" id="48144"/>
    <lineage>
        <taxon>Eukaryota</taxon>
        <taxon>Metazoa</taxon>
        <taxon>Ecdysozoa</taxon>
        <taxon>Arthropoda</taxon>
        <taxon>Crustacea</taxon>
        <taxon>Multicrustacea</taxon>
        <taxon>Malacostraca</taxon>
        <taxon>Eumalacostraca</taxon>
        <taxon>Eucarida</taxon>
        <taxon>Euphausiacea</taxon>
        <taxon>Euphausiidae</taxon>
        <taxon>Meganyctiphanes</taxon>
    </lineage>
</organism>
<dbReference type="GO" id="GO:0004930">
    <property type="term" value="F:G protein-coupled receptor activity"/>
    <property type="evidence" value="ECO:0007669"/>
    <property type="project" value="InterPro"/>
</dbReference>
<proteinExistence type="inferred from homology"/>
<keyword evidence="9" id="KW-1185">Reference proteome</keyword>
<feature type="transmembrane region" description="Helical" evidence="6">
    <location>
        <begin position="94"/>
        <end position="120"/>
    </location>
</feature>
<feature type="transmembrane region" description="Helical" evidence="6">
    <location>
        <begin position="201"/>
        <end position="224"/>
    </location>
</feature>
<feature type="domain" description="G-protein coupled receptors family 1 profile" evidence="7">
    <location>
        <begin position="40"/>
        <end position="307"/>
    </location>
</feature>
<sequence length="334" mass="37943">MSNSSYEDDNMYNIPDDVSELLHVVYHCIYPVIIILGLISNVLCLIVATRKNLQKNNITRYLKFAFSIDLFGNILTIPTVAIEGCTYSSYAEAVYYAHFGWSAITTLRILTHYTLMWISYDRFLAVWYPNRYKKINTAIIVKKRLIIMTILISILYIPFDSMAEVRCIKGSPEGSGCTVWLSMPVYKVMSNEEKYTLFKPIKVICALVFSVIPGLLIVFFSVALGYGLVKKEKSTKMSRTIETNYYRIITVLVLNISCLMISSPLQLLYSNYILGSSHCYMGFGMEAAIALLNSLLSLWSAVNGLVVIYINKDYLNELVHIFKPKITVHTPGKL</sequence>
<comment type="caution">
    <text evidence="8">The sequence shown here is derived from an EMBL/GenBank/DDBJ whole genome shotgun (WGS) entry which is preliminary data.</text>
</comment>
<keyword evidence="3 6" id="KW-0812">Transmembrane</keyword>
<protein>
    <recommendedName>
        <fullName evidence="7">G-protein coupled receptors family 1 profile domain-containing protein</fullName>
    </recommendedName>
</protein>
<dbReference type="Pfam" id="PF00001">
    <property type="entry name" value="7tm_1"/>
    <property type="match status" value="1"/>
</dbReference>
<name>A0AAV2SZ33_MEGNR</name>
<dbReference type="InterPro" id="IPR017452">
    <property type="entry name" value="GPCR_Rhodpsn_7TM"/>
</dbReference>
<feature type="transmembrane region" description="Helical" evidence="6">
    <location>
        <begin position="24"/>
        <end position="49"/>
    </location>
</feature>
<feature type="transmembrane region" description="Helical" evidence="6">
    <location>
        <begin position="287"/>
        <end position="310"/>
    </location>
</feature>
<dbReference type="AlphaFoldDB" id="A0AAV2SZ33"/>
<dbReference type="InterPro" id="IPR000276">
    <property type="entry name" value="GPCR_Rhodpsn"/>
</dbReference>
<dbReference type="PANTHER" id="PTHR47760">
    <property type="entry name" value="G-PROTEIN COUPLED RECEPTOR B0563.6-LIKE PROTEIN-RELATED"/>
    <property type="match status" value="1"/>
</dbReference>
<comment type="similarity">
    <text evidence="2">Belongs to the G-protein coupled receptor 1 family.</text>
</comment>
<dbReference type="InterPro" id="IPR053093">
    <property type="entry name" value="GPCR-like"/>
</dbReference>
<evidence type="ECO:0000256" key="2">
    <source>
        <dbReference type="ARBA" id="ARBA00010663"/>
    </source>
</evidence>
<dbReference type="GO" id="GO:0016020">
    <property type="term" value="C:membrane"/>
    <property type="evidence" value="ECO:0007669"/>
    <property type="project" value="UniProtKB-SubCell"/>
</dbReference>
<keyword evidence="5 6" id="KW-0472">Membrane</keyword>
<dbReference type="SUPFAM" id="SSF81321">
    <property type="entry name" value="Family A G protein-coupled receptor-like"/>
    <property type="match status" value="1"/>
</dbReference>
<feature type="transmembrane region" description="Helical" evidence="6">
    <location>
        <begin position="141"/>
        <end position="159"/>
    </location>
</feature>
<evidence type="ECO:0000313" key="9">
    <source>
        <dbReference type="Proteomes" id="UP001497623"/>
    </source>
</evidence>
<evidence type="ECO:0000256" key="5">
    <source>
        <dbReference type="ARBA" id="ARBA00023136"/>
    </source>
</evidence>
<dbReference type="EMBL" id="CAXKWB010164168">
    <property type="protein sequence ID" value="CAL4250529.1"/>
    <property type="molecule type" value="Genomic_DNA"/>
</dbReference>